<feature type="transmembrane region" description="Helical" evidence="2">
    <location>
        <begin position="147"/>
        <end position="165"/>
    </location>
</feature>
<dbReference type="RefSeq" id="WP_159663754.1">
    <property type="nucleotide sequence ID" value="NZ_WUUS01000002.1"/>
</dbReference>
<feature type="transmembrane region" description="Helical" evidence="2">
    <location>
        <begin position="76"/>
        <end position="101"/>
    </location>
</feature>
<reference evidence="3 4" key="1">
    <citation type="submission" date="2019-12" db="EMBL/GenBank/DDBJ databases">
        <title>Isolation and characterization of three novel carbon monoxide-oxidizing members of Halobacteria from salione crusts and soils.</title>
        <authorList>
            <person name="Myers M.R."/>
            <person name="King G.M."/>
        </authorList>
    </citation>
    <scope>NUCLEOTIDE SEQUENCE [LARGE SCALE GENOMIC DNA]</scope>
    <source>
        <strain evidence="3 4">WSA2</strain>
    </source>
</reference>
<feature type="transmembrane region" description="Helical" evidence="2">
    <location>
        <begin position="35"/>
        <end position="56"/>
    </location>
</feature>
<evidence type="ECO:0000313" key="4">
    <source>
        <dbReference type="Proteomes" id="UP000437065"/>
    </source>
</evidence>
<comment type="caution">
    <text evidence="3">The sequence shown here is derived from an EMBL/GenBank/DDBJ whole genome shotgun (WGS) entry which is preliminary data.</text>
</comment>
<evidence type="ECO:0000256" key="1">
    <source>
        <dbReference type="SAM" id="MobiDB-lite"/>
    </source>
</evidence>
<name>A0A6B0SV70_9EURY</name>
<organism evidence="3 4">
    <name type="scientific">Halobaculum saliterrae</name>
    <dbReference type="NCBI Taxonomy" id="2073113"/>
    <lineage>
        <taxon>Archaea</taxon>
        <taxon>Methanobacteriati</taxon>
        <taxon>Methanobacteriota</taxon>
        <taxon>Stenosarchaea group</taxon>
        <taxon>Halobacteria</taxon>
        <taxon>Halobacteriales</taxon>
        <taxon>Haloferacaceae</taxon>
        <taxon>Halobaculum</taxon>
    </lineage>
</organism>
<evidence type="ECO:0000313" key="3">
    <source>
        <dbReference type="EMBL" id="MXR40561.1"/>
    </source>
</evidence>
<dbReference type="OrthoDB" id="199052at2157"/>
<evidence type="ECO:0000256" key="2">
    <source>
        <dbReference type="SAM" id="Phobius"/>
    </source>
</evidence>
<keyword evidence="2" id="KW-0472">Membrane</keyword>
<feature type="transmembrane region" description="Helical" evidence="2">
    <location>
        <begin position="113"/>
        <end position="135"/>
    </location>
</feature>
<keyword evidence="4" id="KW-1185">Reference proteome</keyword>
<gene>
    <name evidence="3" type="ORF">GRX01_04260</name>
</gene>
<keyword evidence="2" id="KW-1133">Transmembrane helix</keyword>
<dbReference type="AlphaFoldDB" id="A0A6B0SV70"/>
<keyword evidence="2" id="KW-0812">Transmembrane</keyword>
<protein>
    <recommendedName>
        <fullName evidence="5">DUF1440 domain-containing protein</fullName>
    </recommendedName>
</protein>
<proteinExistence type="predicted"/>
<feature type="compositionally biased region" description="Basic and acidic residues" evidence="1">
    <location>
        <begin position="8"/>
        <end position="19"/>
    </location>
</feature>
<sequence>MTDQPSDSIDRRTDTRRDATTNTGRRVLRGAGRGVVGGLIATVLMTLYRYPVFRALPPTAEFWAKYVGDGDPESYFGAGLLLHFLYGGAAGGLFGAGVHLLDFRNERRHRLATIGLALVYGLGLSVFGTRVLFRYLLDEDLESDEAAIFHVGHAVFGLTLGTWMTSGERSGEVYE</sequence>
<dbReference type="EMBL" id="WUUS01000002">
    <property type="protein sequence ID" value="MXR40561.1"/>
    <property type="molecule type" value="Genomic_DNA"/>
</dbReference>
<accession>A0A6B0SV70</accession>
<dbReference type="Proteomes" id="UP000437065">
    <property type="component" value="Unassembled WGS sequence"/>
</dbReference>
<evidence type="ECO:0008006" key="5">
    <source>
        <dbReference type="Google" id="ProtNLM"/>
    </source>
</evidence>
<feature type="region of interest" description="Disordered" evidence="1">
    <location>
        <begin position="1"/>
        <end position="23"/>
    </location>
</feature>